<gene>
    <name evidence="9 13" type="primary">dxr</name>
    <name evidence="13" type="ORF">NSJP_2621</name>
</gene>
<feature type="binding site" evidence="9">
    <location>
        <position position="203"/>
    </location>
    <ligand>
        <name>NADPH</name>
        <dbReference type="ChEBI" id="CHEBI:57783"/>
    </ligand>
</feature>
<evidence type="ECO:0000256" key="1">
    <source>
        <dbReference type="ARBA" id="ARBA00005094"/>
    </source>
</evidence>
<dbReference type="GO" id="GO:0051484">
    <property type="term" value="P:isopentenyl diphosphate biosynthetic process, methylerythritol 4-phosphate pathway involved in terpenoid biosynthetic process"/>
    <property type="evidence" value="ECO:0007669"/>
    <property type="project" value="TreeGrafter"/>
</dbReference>
<comment type="catalytic activity">
    <reaction evidence="8">
        <text>2-C-methyl-D-erythritol 4-phosphate + NADP(+) = 1-deoxy-D-xylulose 5-phosphate + NADPH + H(+)</text>
        <dbReference type="Rhea" id="RHEA:13717"/>
        <dbReference type="ChEBI" id="CHEBI:15378"/>
        <dbReference type="ChEBI" id="CHEBI:57783"/>
        <dbReference type="ChEBI" id="CHEBI:57792"/>
        <dbReference type="ChEBI" id="CHEBI:58262"/>
        <dbReference type="ChEBI" id="CHEBI:58349"/>
        <dbReference type="EC" id="1.1.1.267"/>
    </reaction>
    <physiologicalReaction direction="right-to-left" evidence="8">
        <dbReference type="Rhea" id="RHEA:13719"/>
    </physiologicalReaction>
</comment>
<dbReference type="UniPathway" id="UPA00056">
    <property type="reaction ID" value="UER00092"/>
</dbReference>
<evidence type="ECO:0000259" key="10">
    <source>
        <dbReference type="Pfam" id="PF02670"/>
    </source>
</evidence>
<dbReference type="NCBIfam" id="TIGR00243">
    <property type="entry name" value="Dxr"/>
    <property type="match status" value="1"/>
</dbReference>
<feature type="binding site" evidence="9">
    <location>
        <position position="122"/>
    </location>
    <ligand>
        <name>NADPH</name>
        <dbReference type="ChEBI" id="CHEBI:57783"/>
    </ligand>
</feature>
<dbReference type="InterPro" id="IPR036169">
    <property type="entry name" value="DXPR_C_sf"/>
</dbReference>
<evidence type="ECO:0000256" key="3">
    <source>
        <dbReference type="ARBA" id="ARBA00022723"/>
    </source>
</evidence>
<name>A0A1W1I6X5_9BACT</name>
<feature type="binding site" evidence="9">
    <location>
        <position position="12"/>
    </location>
    <ligand>
        <name>NADPH</name>
        <dbReference type="ChEBI" id="CHEBI:57783"/>
    </ligand>
</feature>
<dbReference type="KEGG" id="nja:NSJP_2621"/>
<evidence type="ECO:0000256" key="5">
    <source>
        <dbReference type="ARBA" id="ARBA00023002"/>
    </source>
</evidence>
<dbReference type="RefSeq" id="WP_080887121.1">
    <property type="nucleotide sequence ID" value="NZ_LT828648.1"/>
</dbReference>
<dbReference type="InterPro" id="IPR036291">
    <property type="entry name" value="NAD(P)-bd_dom_sf"/>
</dbReference>
<accession>A0A1W1I6X5</accession>
<feature type="binding site" evidence="9">
    <location>
        <position position="216"/>
    </location>
    <ligand>
        <name>1-deoxy-D-xylulose 5-phosphate</name>
        <dbReference type="ChEBI" id="CHEBI:57792"/>
    </ligand>
</feature>
<dbReference type="STRING" id="1325564.NSJP_2621"/>
<dbReference type="SUPFAM" id="SSF55347">
    <property type="entry name" value="Glyceraldehyde-3-phosphate dehydrogenase-like, C-terminal domain"/>
    <property type="match status" value="1"/>
</dbReference>
<evidence type="ECO:0000256" key="4">
    <source>
        <dbReference type="ARBA" id="ARBA00022857"/>
    </source>
</evidence>
<keyword evidence="5 9" id="KW-0560">Oxidoreductase</keyword>
<dbReference type="SUPFAM" id="SSF51735">
    <property type="entry name" value="NAD(P)-binding Rossmann-fold domains"/>
    <property type="match status" value="1"/>
</dbReference>
<dbReference type="InterPro" id="IPR003821">
    <property type="entry name" value="DXP_reductoisomerase"/>
</dbReference>
<dbReference type="PANTHER" id="PTHR30525:SF0">
    <property type="entry name" value="1-DEOXY-D-XYLULOSE 5-PHOSPHATE REDUCTOISOMERASE, CHLOROPLASTIC"/>
    <property type="match status" value="1"/>
</dbReference>
<evidence type="ECO:0000259" key="11">
    <source>
        <dbReference type="Pfam" id="PF08436"/>
    </source>
</evidence>
<protein>
    <recommendedName>
        <fullName evidence="9">1-deoxy-D-xylulose 5-phosphate reductoisomerase</fullName>
        <shortName evidence="9">DXP reductoisomerase</shortName>
        <ecNumber evidence="9">1.1.1.267</ecNumber>
    </recommendedName>
    <alternativeName>
        <fullName evidence="9">1-deoxyxylulose-5-phosphate reductoisomerase</fullName>
    </alternativeName>
    <alternativeName>
        <fullName evidence="9">2-C-methyl-D-erythritol 4-phosphate synthase</fullName>
    </alternativeName>
</protein>
<dbReference type="PANTHER" id="PTHR30525">
    <property type="entry name" value="1-DEOXY-D-XYLULOSE 5-PHOSPHATE REDUCTOISOMERASE"/>
    <property type="match status" value="1"/>
</dbReference>
<evidence type="ECO:0000256" key="7">
    <source>
        <dbReference type="ARBA" id="ARBA00023229"/>
    </source>
</evidence>
<feature type="domain" description="DXP reductoisomerase C-terminal" evidence="12">
    <location>
        <begin position="259"/>
        <end position="375"/>
    </location>
</feature>
<dbReference type="Gene3D" id="3.40.50.720">
    <property type="entry name" value="NAD(P)-binding Rossmann-like Domain"/>
    <property type="match status" value="1"/>
</dbReference>
<evidence type="ECO:0000259" key="12">
    <source>
        <dbReference type="Pfam" id="PF13288"/>
    </source>
</evidence>
<comment type="caution">
    <text evidence="9">Lacks conserved residue(s) required for the propagation of feature annotation.</text>
</comment>
<dbReference type="InterPro" id="IPR013644">
    <property type="entry name" value="DXP_reductoisomerase_C"/>
</dbReference>
<dbReference type="FunFam" id="3.40.50.720:FF:000045">
    <property type="entry name" value="1-deoxy-D-xylulose 5-phosphate reductoisomerase"/>
    <property type="match status" value="1"/>
</dbReference>
<feature type="binding site" evidence="9">
    <location>
        <position position="150"/>
    </location>
    <ligand>
        <name>1-deoxy-D-xylulose 5-phosphate</name>
        <dbReference type="ChEBI" id="CHEBI:57792"/>
    </ligand>
</feature>
<feature type="binding site" evidence="9">
    <location>
        <position position="150"/>
    </location>
    <ligand>
        <name>Mn(2+)</name>
        <dbReference type="ChEBI" id="CHEBI:29035"/>
    </ligand>
</feature>
<dbReference type="GO" id="GO:0070402">
    <property type="term" value="F:NADPH binding"/>
    <property type="evidence" value="ECO:0007669"/>
    <property type="project" value="InterPro"/>
</dbReference>
<feature type="binding site" evidence="9">
    <location>
        <position position="215"/>
    </location>
    <ligand>
        <name>1-deoxy-D-xylulose 5-phosphate</name>
        <dbReference type="ChEBI" id="CHEBI:57792"/>
    </ligand>
</feature>
<feature type="domain" description="1-deoxy-D-xylulose 5-phosphate reductoisomerase N-terminal" evidence="10">
    <location>
        <begin position="4"/>
        <end position="130"/>
    </location>
</feature>
<dbReference type="SUPFAM" id="SSF69055">
    <property type="entry name" value="1-deoxy-D-xylulose-5-phosphate reductoisomerase, C-terminal domain"/>
    <property type="match status" value="1"/>
</dbReference>
<dbReference type="PIRSF" id="PIRSF006205">
    <property type="entry name" value="Dxp_reductismrs"/>
    <property type="match status" value="1"/>
</dbReference>
<keyword evidence="13" id="KW-0413">Isomerase</keyword>
<comment type="cofactor">
    <cofactor evidence="9">
        <name>Mg(2+)</name>
        <dbReference type="ChEBI" id="CHEBI:18420"/>
    </cofactor>
    <cofactor evidence="9">
        <name>Mn(2+)</name>
        <dbReference type="ChEBI" id="CHEBI:29035"/>
    </cofactor>
</comment>
<proteinExistence type="inferred from homology"/>
<feature type="binding site" evidence="9">
    <location>
        <position position="197"/>
    </location>
    <ligand>
        <name>1-deoxy-D-xylulose 5-phosphate</name>
        <dbReference type="ChEBI" id="CHEBI:57792"/>
    </ligand>
</feature>
<dbReference type="GO" id="GO:0016853">
    <property type="term" value="F:isomerase activity"/>
    <property type="evidence" value="ECO:0007669"/>
    <property type="project" value="UniProtKB-KW"/>
</dbReference>
<keyword evidence="3 9" id="KW-0479">Metal-binding</keyword>
<dbReference type="NCBIfam" id="NF009114">
    <property type="entry name" value="PRK12464.1"/>
    <property type="match status" value="1"/>
</dbReference>
<evidence type="ECO:0000256" key="2">
    <source>
        <dbReference type="ARBA" id="ARBA00006825"/>
    </source>
</evidence>
<dbReference type="HAMAP" id="MF_00183">
    <property type="entry name" value="DXP_reductoisom"/>
    <property type="match status" value="1"/>
</dbReference>
<feature type="binding site" evidence="9">
    <location>
        <position position="219"/>
    </location>
    <ligand>
        <name>Mn(2+)</name>
        <dbReference type="ChEBI" id="CHEBI:29035"/>
    </ligand>
</feature>
<dbReference type="InterPro" id="IPR026877">
    <property type="entry name" value="DXPR_C"/>
</dbReference>
<dbReference type="EMBL" id="LT828648">
    <property type="protein sequence ID" value="SLM48788.1"/>
    <property type="molecule type" value="Genomic_DNA"/>
</dbReference>
<evidence type="ECO:0000313" key="13">
    <source>
        <dbReference type="EMBL" id="SLM48788.1"/>
    </source>
</evidence>
<evidence type="ECO:0000256" key="8">
    <source>
        <dbReference type="ARBA" id="ARBA00048543"/>
    </source>
</evidence>
<keyword evidence="7 9" id="KW-0414">Isoprene biosynthesis</keyword>
<organism evidence="13 14">
    <name type="scientific">Nitrospira japonica</name>
    <dbReference type="NCBI Taxonomy" id="1325564"/>
    <lineage>
        <taxon>Bacteria</taxon>
        <taxon>Pseudomonadati</taxon>
        <taxon>Nitrospirota</taxon>
        <taxon>Nitrospiria</taxon>
        <taxon>Nitrospirales</taxon>
        <taxon>Nitrospiraceae</taxon>
        <taxon>Nitrospira</taxon>
    </lineage>
</organism>
<feature type="binding site" evidence="9">
    <location>
        <position position="36"/>
    </location>
    <ligand>
        <name>NADPH</name>
        <dbReference type="ChEBI" id="CHEBI:57783"/>
    </ligand>
</feature>
<evidence type="ECO:0000256" key="9">
    <source>
        <dbReference type="HAMAP-Rule" id="MF_00183"/>
    </source>
</evidence>
<evidence type="ECO:0000256" key="6">
    <source>
        <dbReference type="ARBA" id="ARBA00023211"/>
    </source>
</evidence>
<keyword evidence="6 9" id="KW-0464">Manganese</keyword>
<dbReference type="GO" id="GO:0030145">
    <property type="term" value="F:manganese ion binding"/>
    <property type="evidence" value="ECO:0007669"/>
    <property type="project" value="TreeGrafter"/>
</dbReference>
<keyword evidence="9" id="KW-0460">Magnesium</keyword>
<sequence length="386" mass="42487">MKTIVILGSTGSIGTNTLDIVSRFPDQFRVAGLTAGNNDDMLDDQIRRYKPRVVALANDAAAARLRRRCSDVSVEILSGQDGLAHVAALPEAELVVSAIVGGAGLVPTLAAIRSGKHIALANKEPMVMAGQLMQEEARRHKVKIFPVDSEHSAIFQSLEGHRIEDVRRLILTASGGALWTLTKAQLQEVTPEQALQHPNWKMGAKITIDSATLMNKGLEVVEARWLFDIPESRIDVLVHRESIIHSLVEYEDRSMIAQLGLPDMRTPISYAMHYPERLALDLPSLDLTEVGKLSFCKPDHDRFPCLRLGYESLRIGGTMPAAMNAANEIAVEAFLNGGIKFPAIADIIRQTMDAHQRREIDRIETALEADRWAREKAESLAGSLAR</sequence>
<feature type="binding site" evidence="9">
    <location>
        <position position="124"/>
    </location>
    <ligand>
        <name>NADPH</name>
        <dbReference type="ChEBI" id="CHEBI:57783"/>
    </ligand>
</feature>
<comment type="function">
    <text evidence="9">Catalyzes the NADPH-dependent rearrangement and reduction of 1-deoxy-D-xylulose-5-phosphate (DXP) to 2-C-methyl-D-erythritol 4-phosphate (MEP).</text>
</comment>
<comment type="pathway">
    <text evidence="1 9">Isoprenoid biosynthesis; isopentenyl diphosphate biosynthesis via DXP pathway; isopentenyl diphosphate from 1-deoxy-D-xylulose 5-phosphate: step 1/6.</text>
</comment>
<comment type="similarity">
    <text evidence="2 9">Belongs to the DXR family.</text>
</comment>
<dbReference type="Pfam" id="PF13288">
    <property type="entry name" value="DXPR_C"/>
    <property type="match status" value="1"/>
</dbReference>
<dbReference type="Pfam" id="PF02670">
    <property type="entry name" value="DXP_reductoisom"/>
    <property type="match status" value="1"/>
</dbReference>
<dbReference type="OrthoDB" id="9806546at2"/>
<feature type="binding site" evidence="9">
    <location>
        <position position="123"/>
    </location>
    <ligand>
        <name>1-deoxy-D-xylulose 5-phosphate</name>
        <dbReference type="ChEBI" id="CHEBI:57792"/>
    </ligand>
</feature>
<dbReference type="AlphaFoldDB" id="A0A1W1I6X5"/>
<feature type="binding site" evidence="9">
    <location>
        <position position="174"/>
    </location>
    <ligand>
        <name>1-deoxy-D-xylulose 5-phosphate</name>
        <dbReference type="ChEBI" id="CHEBI:57792"/>
    </ligand>
</feature>
<evidence type="ECO:0000313" key="14">
    <source>
        <dbReference type="Proteomes" id="UP000192042"/>
    </source>
</evidence>
<feature type="binding site" evidence="9">
    <location>
        <position position="10"/>
    </location>
    <ligand>
        <name>NADPH</name>
        <dbReference type="ChEBI" id="CHEBI:57783"/>
    </ligand>
</feature>
<feature type="binding site" evidence="9">
    <location>
        <position position="210"/>
    </location>
    <ligand>
        <name>1-deoxy-D-xylulose 5-phosphate</name>
        <dbReference type="ChEBI" id="CHEBI:57792"/>
    </ligand>
</feature>
<feature type="binding site" evidence="9">
    <location>
        <position position="219"/>
    </location>
    <ligand>
        <name>1-deoxy-D-xylulose 5-phosphate</name>
        <dbReference type="ChEBI" id="CHEBI:57792"/>
    </ligand>
</feature>
<dbReference type="InterPro" id="IPR013512">
    <property type="entry name" value="DXP_reductoisomerase_N"/>
</dbReference>
<feature type="binding site" evidence="9">
    <location>
        <position position="148"/>
    </location>
    <ligand>
        <name>Mn(2+)</name>
        <dbReference type="ChEBI" id="CHEBI:29035"/>
    </ligand>
</feature>
<keyword evidence="4 9" id="KW-0521">NADP</keyword>
<dbReference type="Pfam" id="PF08436">
    <property type="entry name" value="DXP_redisom_C"/>
    <property type="match status" value="1"/>
</dbReference>
<keyword evidence="14" id="KW-1185">Reference proteome</keyword>
<dbReference type="Gene3D" id="1.10.1740.10">
    <property type="match status" value="1"/>
</dbReference>
<feature type="domain" description="1-deoxy-D-xylulose 5-phosphate reductoisomerase C-terminal" evidence="11">
    <location>
        <begin position="144"/>
        <end position="227"/>
    </location>
</feature>
<feature type="binding site" evidence="9">
    <location>
        <position position="13"/>
    </location>
    <ligand>
        <name>NADPH</name>
        <dbReference type="ChEBI" id="CHEBI:57783"/>
    </ligand>
</feature>
<dbReference type="Proteomes" id="UP000192042">
    <property type="component" value="Chromosome I"/>
</dbReference>
<dbReference type="EC" id="1.1.1.267" evidence="9"/>
<feature type="binding site" evidence="9">
    <location>
        <position position="11"/>
    </location>
    <ligand>
        <name>NADPH</name>
        <dbReference type="ChEBI" id="CHEBI:57783"/>
    </ligand>
</feature>
<dbReference type="GO" id="GO:0030604">
    <property type="term" value="F:1-deoxy-D-xylulose-5-phosphate reductoisomerase activity"/>
    <property type="evidence" value="ECO:0007669"/>
    <property type="project" value="UniProtKB-UniRule"/>
</dbReference>
<reference evidence="13 14" key="1">
    <citation type="submission" date="2017-03" db="EMBL/GenBank/DDBJ databases">
        <authorList>
            <person name="Afonso C.L."/>
            <person name="Miller P.J."/>
            <person name="Scott M.A."/>
            <person name="Spackman E."/>
            <person name="Goraichik I."/>
            <person name="Dimitrov K.M."/>
            <person name="Suarez D.L."/>
            <person name="Swayne D.E."/>
        </authorList>
    </citation>
    <scope>NUCLEOTIDE SEQUENCE [LARGE SCALE GENOMIC DNA]</scope>
    <source>
        <strain evidence="13">Genome sequencing of Nitrospira japonica strain NJ11</strain>
    </source>
</reference>
<feature type="binding site" evidence="9">
    <location>
        <position position="38"/>
    </location>
    <ligand>
        <name>NADPH</name>
        <dbReference type="ChEBI" id="CHEBI:57783"/>
    </ligand>
</feature>
<feature type="binding site" evidence="9">
    <location>
        <position position="149"/>
    </location>
    <ligand>
        <name>1-deoxy-D-xylulose 5-phosphate</name>
        <dbReference type="ChEBI" id="CHEBI:57792"/>
    </ligand>
</feature>